<feature type="disulfide bond" evidence="11">
    <location>
        <begin position="323"/>
        <end position="341"/>
    </location>
</feature>
<keyword evidence="9" id="KW-0675">Receptor</keyword>
<dbReference type="Gene3D" id="2.10.25.10">
    <property type="entry name" value="Laminin"/>
    <property type="match status" value="3"/>
</dbReference>
<feature type="disulfide bond" evidence="11">
    <location>
        <begin position="38"/>
        <end position="56"/>
    </location>
</feature>
<dbReference type="Gene3D" id="4.10.400.10">
    <property type="entry name" value="Low-density Lipoprotein Receptor"/>
    <property type="match status" value="8"/>
</dbReference>
<dbReference type="SMART" id="SM00179">
    <property type="entry name" value="EGF_CA"/>
    <property type="match status" value="2"/>
</dbReference>
<keyword evidence="7 14" id="KW-0472">Membrane</keyword>
<proteinExistence type="predicted"/>
<dbReference type="InterPro" id="IPR051221">
    <property type="entry name" value="LDLR-related"/>
</dbReference>
<evidence type="ECO:0000313" key="17">
    <source>
        <dbReference type="Proteomes" id="UP000694941"/>
    </source>
</evidence>
<evidence type="ECO:0000256" key="5">
    <source>
        <dbReference type="ARBA" id="ARBA00022737"/>
    </source>
</evidence>
<evidence type="ECO:0000259" key="16">
    <source>
        <dbReference type="PROSITE" id="PS01186"/>
    </source>
</evidence>
<dbReference type="InterPro" id="IPR023415">
    <property type="entry name" value="LDLR_class-A_CS"/>
</dbReference>
<dbReference type="CDD" id="cd00112">
    <property type="entry name" value="LDLa"/>
    <property type="match status" value="7"/>
</dbReference>
<dbReference type="PROSITE" id="PS51120">
    <property type="entry name" value="LDLRB"/>
    <property type="match status" value="4"/>
</dbReference>
<feature type="disulfide bond" evidence="11">
    <location>
        <begin position="153"/>
        <end position="165"/>
    </location>
</feature>
<feature type="region of interest" description="Disordered" evidence="13">
    <location>
        <begin position="743"/>
        <end position="780"/>
    </location>
</feature>
<feature type="chain" id="PRO_5045549598" evidence="15">
    <location>
        <begin position="30"/>
        <end position="905"/>
    </location>
</feature>
<dbReference type="SMART" id="SM00181">
    <property type="entry name" value="EGF"/>
    <property type="match status" value="3"/>
</dbReference>
<dbReference type="PROSITE" id="PS01209">
    <property type="entry name" value="LDLRA_1"/>
    <property type="match status" value="5"/>
</dbReference>
<feature type="disulfide bond" evidence="11">
    <location>
        <begin position="77"/>
        <end position="95"/>
    </location>
</feature>
<feature type="disulfide bond" evidence="11">
    <location>
        <begin position="211"/>
        <end position="226"/>
    </location>
</feature>
<name>A0ABM1BM81_LIMPO</name>
<dbReference type="InterPro" id="IPR036055">
    <property type="entry name" value="LDL_receptor-like_sf"/>
</dbReference>
<evidence type="ECO:0000256" key="13">
    <source>
        <dbReference type="SAM" id="MobiDB-lite"/>
    </source>
</evidence>
<dbReference type="SUPFAM" id="SSF57184">
    <property type="entry name" value="Growth factor receptor domain"/>
    <property type="match status" value="1"/>
</dbReference>
<dbReference type="Pfam" id="PF07645">
    <property type="entry name" value="EGF_CA"/>
    <property type="match status" value="1"/>
</dbReference>
<sequence length="905" mass="101738">MNLIPFLKRNFPVYIGFVIICLFIQRIHGQCSPNQFTCANHRCIPMTWHCDEDDDCGDNSDEINCYVRTCSSTEMKCDNQKCVPIKWQCDKENDCGDMSDENQDLCSNKTCGPDQFSCEMTEGVCIPETWRCDGQKDCQDGSDEKKDCYQMTCTSQEFTCQNKKCITQRWICDQDDDCGDGSDELNCSNVTCSSTEFMCDSMKCIPNKWHCDGEEDCANNSDEKNCSSEGFQSPCNSRQFMCANQKDCILISWHCDGGIDCPDKSDETNCTITCQPDQFQCKNYQCIPGHLRCNGKKECFDESDEENCPETQKMCDPEIEFDCGQNRCIPIYLICNKKNDCGNWEDEPIHLCNKNECEENNGGCSQNCVNMVAGFQCSCFEGYELVDNKTCKDINECEILGFCSQGCVNTKGSYKCDCMKGYSLEPNNHHRCRASEGQAELLFSNRKDIRKIDIESFEYKSVVSDLQNAIAIDFIFHTRTLLWSDVAEGCIKSAPIDTGRPVTTIVKESVTTPDGIAVDWIYKHIYWTDTGKNTIEVTDMQGTLRKTLICEGLDEPRAIVVNPLDGWMFWTDWGTSAKIERAGLDGSHRKGIVTSDIQWPNGLAIDFLSKKIYWVDAKLHTLGSVDYNGDNQQIVLSSPVVLRYPFSVDIFEDWVYWTDWESKAIHKVNKFTGKEKSDITVGVTHPMDLHVYHKYKQPIGENHCGVQNGYCSHLCLPSPNLTSISAKFRCVCPDNMELQSDQRTCIIKNPSTRSSTSTNSVTTSQSRNSSSSTNKVSTSGSVVPASLSELTTKPQLVTLDPFLAVTGNSSSKHLYEVTSSEVDTGRIAGIIIGVLGGLVVLITLIIILVYKQYVHRNIRSMNFINPVYGKTTEDLLSLENNQYQSSRSYISSLESLTSPGTNEFV</sequence>
<feature type="repeat" description="LDL-receptor class B" evidence="12">
    <location>
        <begin position="566"/>
        <end position="609"/>
    </location>
</feature>
<dbReference type="InterPro" id="IPR000152">
    <property type="entry name" value="EGF-type_Asp/Asn_hydroxyl_site"/>
</dbReference>
<dbReference type="InterPro" id="IPR009030">
    <property type="entry name" value="Growth_fac_rcpt_cys_sf"/>
</dbReference>
<feature type="disulfide bond" evidence="11">
    <location>
        <begin position="274"/>
        <end position="286"/>
    </location>
</feature>
<feature type="disulfide bond" evidence="11">
    <location>
        <begin position="160"/>
        <end position="178"/>
    </location>
</feature>
<keyword evidence="3" id="KW-0254">Endocytosis</keyword>
<dbReference type="PROSITE" id="PS00010">
    <property type="entry name" value="ASX_HYDROXYL"/>
    <property type="match status" value="1"/>
</dbReference>
<evidence type="ECO:0000256" key="14">
    <source>
        <dbReference type="SAM" id="Phobius"/>
    </source>
</evidence>
<dbReference type="InterPro" id="IPR000033">
    <property type="entry name" value="LDLR_classB_rpt"/>
</dbReference>
<gene>
    <name evidence="18" type="primary">LOC106468933</name>
</gene>
<dbReference type="SUPFAM" id="SSF63825">
    <property type="entry name" value="YWTD domain"/>
    <property type="match status" value="1"/>
</dbReference>
<evidence type="ECO:0000256" key="11">
    <source>
        <dbReference type="PROSITE-ProRule" id="PRU00124"/>
    </source>
</evidence>
<feature type="disulfide bond" evidence="11">
    <location>
        <begin position="70"/>
        <end position="82"/>
    </location>
</feature>
<feature type="disulfide bond" evidence="11">
    <location>
        <begin position="192"/>
        <end position="204"/>
    </location>
</feature>
<dbReference type="InterPro" id="IPR011042">
    <property type="entry name" value="6-blade_b-propeller_TolB-like"/>
</dbReference>
<comment type="subcellular location">
    <subcellularLocation>
        <location evidence="1">Membrane</location>
        <topology evidence="1">Single-pass membrane protein</topology>
    </subcellularLocation>
</comment>
<feature type="disulfide bond" evidence="11">
    <location>
        <begin position="172"/>
        <end position="187"/>
    </location>
</feature>
<feature type="disulfide bond" evidence="11">
    <location>
        <begin position="255"/>
        <end position="270"/>
    </location>
</feature>
<dbReference type="SMART" id="SM00135">
    <property type="entry name" value="LY"/>
    <property type="match status" value="5"/>
</dbReference>
<feature type="disulfide bond" evidence="11">
    <location>
        <begin position="281"/>
        <end position="299"/>
    </location>
</feature>
<evidence type="ECO:0000256" key="7">
    <source>
        <dbReference type="ARBA" id="ARBA00023136"/>
    </source>
</evidence>
<dbReference type="PROSITE" id="PS01187">
    <property type="entry name" value="EGF_CA"/>
    <property type="match status" value="1"/>
</dbReference>
<evidence type="ECO:0000256" key="10">
    <source>
        <dbReference type="ARBA" id="ARBA00023180"/>
    </source>
</evidence>
<dbReference type="Pfam" id="PF00057">
    <property type="entry name" value="Ldl_recept_a"/>
    <property type="match status" value="8"/>
</dbReference>
<feature type="repeat" description="LDL-receptor class B" evidence="12">
    <location>
        <begin position="479"/>
        <end position="522"/>
    </location>
</feature>
<feature type="repeat" description="LDL-receptor class B" evidence="12">
    <location>
        <begin position="523"/>
        <end position="565"/>
    </location>
</feature>
<keyword evidence="10" id="KW-0325">Glycoprotein</keyword>
<evidence type="ECO:0000313" key="18">
    <source>
        <dbReference type="RefSeq" id="XP_013784840.1"/>
    </source>
</evidence>
<evidence type="ECO:0000256" key="8">
    <source>
        <dbReference type="ARBA" id="ARBA00023157"/>
    </source>
</evidence>
<dbReference type="Proteomes" id="UP000694941">
    <property type="component" value="Unplaced"/>
</dbReference>
<keyword evidence="6 14" id="KW-1133">Transmembrane helix</keyword>
<dbReference type="GeneID" id="106468933"/>
<evidence type="ECO:0000256" key="15">
    <source>
        <dbReference type="SAM" id="SignalP"/>
    </source>
</evidence>
<comment type="caution">
    <text evidence="11">Lacks conserved residue(s) required for the propagation of feature annotation.</text>
</comment>
<keyword evidence="8 11" id="KW-1015">Disulfide bond</keyword>
<dbReference type="SMART" id="SM00192">
    <property type="entry name" value="LDLa"/>
    <property type="match status" value="8"/>
</dbReference>
<evidence type="ECO:0000256" key="2">
    <source>
        <dbReference type="ARBA" id="ARBA00022536"/>
    </source>
</evidence>
<evidence type="ECO:0000256" key="9">
    <source>
        <dbReference type="ARBA" id="ARBA00023170"/>
    </source>
</evidence>
<evidence type="ECO:0000256" key="4">
    <source>
        <dbReference type="ARBA" id="ARBA00022692"/>
    </source>
</evidence>
<reference evidence="18" key="1">
    <citation type="submission" date="2025-08" db="UniProtKB">
        <authorList>
            <consortium name="RefSeq"/>
        </authorList>
    </citation>
    <scope>IDENTIFICATION</scope>
    <source>
        <tissue evidence="18">Muscle</tissue>
    </source>
</reference>
<keyword evidence="2" id="KW-0245">EGF-like domain</keyword>
<feature type="disulfide bond" evidence="11">
    <location>
        <begin position="293"/>
        <end position="308"/>
    </location>
</feature>
<feature type="signal peptide" evidence="15">
    <location>
        <begin position="1"/>
        <end position="29"/>
    </location>
</feature>
<dbReference type="InterPro" id="IPR000742">
    <property type="entry name" value="EGF"/>
</dbReference>
<dbReference type="PRINTS" id="PR00261">
    <property type="entry name" value="LDLRECEPTOR"/>
</dbReference>
<dbReference type="RefSeq" id="XP_013784840.1">
    <property type="nucleotide sequence ID" value="XM_013929386.2"/>
</dbReference>
<dbReference type="Pfam" id="PF14670">
    <property type="entry name" value="FXa_inhibition"/>
    <property type="match status" value="2"/>
</dbReference>
<evidence type="ECO:0000256" key="3">
    <source>
        <dbReference type="ARBA" id="ARBA00022583"/>
    </source>
</evidence>
<evidence type="ECO:0000256" key="1">
    <source>
        <dbReference type="ARBA" id="ARBA00004167"/>
    </source>
</evidence>
<keyword evidence="15" id="KW-0732">Signal</keyword>
<dbReference type="Pfam" id="PF00058">
    <property type="entry name" value="Ldl_recept_b"/>
    <property type="match status" value="3"/>
</dbReference>
<evidence type="ECO:0000256" key="12">
    <source>
        <dbReference type="PROSITE-ProRule" id="PRU00461"/>
    </source>
</evidence>
<feature type="transmembrane region" description="Helical" evidence="14">
    <location>
        <begin position="827"/>
        <end position="850"/>
    </location>
</feature>
<protein>
    <submittedName>
        <fullName evidence="18">Very low-density lipoprotein receptor-like</fullName>
    </submittedName>
</protein>
<dbReference type="InterPro" id="IPR002172">
    <property type="entry name" value="LDrepeatLR_classA_rpt"/>
</dbReference>
<keyword evidence="17" id="KW-1185">Reference proteome</keyword>
<dbReference type="PANTHER" id="PTHR22722:SF14">
    <property type="entry name" value="MEGALIN, ISOFORM A"/>
    <property type="match status" value="1"/>
</dbReference>
<dbReference type="InterPro" id="IPR049883">
    <property type="entry name" value="NOTCH1_EGF-like"/>
</dbReference>
<dbReference type="PROSITE" id="PS01186">
    <property type="entry name" value="EGF_2"/>
    <property type="match status" value="1"/>
</dbReference>
<dbReference type="Gene3D" id="2.120.10.30">
    <property type="entry name" value="TolB, C-terminal domain"/>
    <property type="match status" value="1"/>
</dbReference>
<dbReference type="SUPFAM" id="SSF57424">
    <property type="entry name" value="LDL receptor-like module"/>
    <property type="match status" value="8"/>
</dbReference>
<keyword evidence="4 14" id="KW-0812">Transmembrane</keyword>
<feature type="domain" description="EGF-like" evidence="16">
    <location>
        <begin position="377"/>
        <end position="391"/>
    </location>
</feature>
<feature type="repeat" description="LDL-receptor class B" evidence="12">
    <location>
        <begin position="610"/>
        <end position="652"/>
    </location>
</feature>
<feature type="compositionally biased region" description="Low complexity" evidence="13">
    <location>
        <begin position="751"/>
        <end position="780"/>
    </location>
</feature>
<feature type="disulfide bond" evidence="11">
    <location>
        <begin position="50"/>
        <end position="65"/>
    </location>
</feature>
<dbReference type="CDD" id="cd00054">
    <property type="entry name" value="EGF_CA"/>
    <property type="match status" value="1"/>
</dbReference>
<organism evidence="17 18">
    <name type="scientific">Limulus polyphemus</name>
    <name type="common">Atlantic horseshoe crab</name>
    <dbReference type="NCBI Taxonomy" id="6850"/>
    <lineage>
        <taxon>Eukaryota</taxon>
        <taxon>Metazoa</taxon>
        <taxon>Ecdysozoa</taxon>
        <taxon>Arthropoda</taxon>
        <taxon>Chelicerata</taxon>
        <taxon>Merostomata</taxon>
        <taxon>Xiphosura</taxon>
        <taxon>Limulidae</taxon>
        <taxon>Limulus</taxon>
    </lineage>
</organism>
<dbReference type="InterPro" id="IPR001881">
    <property type="entry name" value="EGF-like_Ca-bd_dom"/>
</dbReference>
<feature type="disulfide bond" evidence="11">
    <location>
        <begin position="199"/>
        <end position="217"/>
    </location>
</feature>
<keyword evidence="5" id="KW-0677">Repeat</keyword>
<dbReference type="PROSITE" id="PS50068">
    <property type="entry name" value="LDLRA_2"/>
    <property type="match status" value="8"/>
</dbReference>
<accession>A0ABM1BM81</accession>
<dbReference type="PANTHER" id="PTHR22722">
    <property type="entry name" value="LOW-DENSITY LIPOPROTEIN RECEPTOR-RELATED PROTEIN 2-RELATED"/>
    <property type="match status" value="1"/>
</dbReference>
<dbReference type="InterPro" id="IPR018097">
    <property type="entry name" value="EGF_Ca-bd_CS"/>
</dbReference>
<evidence type="ECO:0000256" key="6">
    <source>
        <dbReference type="ARBA" id="ARBA00022989"/>
    </source>
</evidence>
<feature type="disulfide bond" evidence="11">
    <location>
        <begin position="31"/>
        <end position="43"/>
    </location>
</feature>